<proteinExistence type="predicted"/>
<keyword evidence="2" id="KW-1185">Reference proteome</keyword>
<evidence type="ECO:0000313" key="1">
    <source>
        <dbReference type="EMBL" id="KAI3436407.1"/>
    </source>
</evidence>
<reference evidence="1" key="1">
    <citation type="journal article" date="2019" name="Plant J.">
        <title>Chlorella vulgaris genome assembly and annotation reveals the molecular basis for metabolic acclimation to high light conditions.</title>
        <authorList>
            <person name="Cecchin M."/>
            <person name="Marcolungo L."/>
            <person name="Rossato M."/>
            <person name="Girolomoni L."/>
            <person name="Cosentino E."/>
            <person name="Cuine S."/>
            <person name="Li-Beisson Y."/>
            <person name="Delledonne M."/>
            <person name="Ballottari M."/>
        </authorList>
    </citation>
    <scope>NUCLEOTIDE SEQUENCE</scope>
    <source>
        <strain evidence="1">211/11P</strain>
    </source>
</reference>
<name>A0A9D4TWJ4_CHLVU</name>
<protein>
    <submittedName>
        <fullName evidence="1">Uncharacterized protein</fullName>
    </submittedName>
</protein>
<gene>
    <name evidence="1" type="ORF">D9Q98_005824</name>
</gene>
<dbReference type="EMBL" id="SIDB01000002">
    <property type="protein sequence ID" value="KAI3436407.1"/>
    <property type="molecule type" value="Genomic_DNA"/>
</dbReference>
<dbReference type="Proteomes" id="UP001055712">
    <property type="component" value="Unassembled WGS sequence"/>
</dbReference>
<evidence type="ECO:0000313" key="2">
    <source>
        <dbReference type="Proteomes" id="UP001055712"/>
    </source>
</evidence>
<reference evidence="1" key="2">
    <citation type="submission" date="2020-11" db="EMBL/GenBank/DDBJ databases">
        <authorList>
            <person name="Cecchin M."/>
            <person name="Marcolungo L."/>
            <person name="Rossato M."/>
            <person name="Girolomoni L."/>
            <person name="Cosentino E."/>
            <person name="Cuine S."/>
            <person name="Li-Beisson Y."/>
            <person name="Delledonne M."/>
            <person name="Ballottari M."/>
        </authorList>
    </citation>
    <scope>NUCLEOTIDE SEQUENCE</scope>
    <source>
        <strain evidence="1">211/11P</strain>
        <tissue evidence="1">Whole cell</tissue>
    </source>
</reference>
<dbReference type="AlphaFoldDB" id="A0A9D4TWJ4"/>
<accession>A0A9D4TWJ4</accession>
<comment type="caution">
    <text evidence="1">The sequence shown here is derived from an EMBL/GenBank/DDBJ whole genome shotgun (WGS) entry which is preliminary data.</text>
</comment>
<sequence length="241" mass="24256">MPTTSSMQSHEEVLAAVRSSQGCSFGCNKRTVSTRQSSADTAGTAGCGSSIVAASSQPTPGRMQSASSAGWDQLERVLSGLASLDALLPSCEHPDFTVTAIPSSTHQQRANEPAIGIPALCAAWPGSKPPNLKSCASCRDCSSASGGAGCSGGTHNSSDAAYKDSNSSSGRFWLLSLKPRPKAPPAGTGGGGCHSDAVSAEAAASLEYLCPGDLDVQLGPLLGVGGSGRTYRGLWLAAQSP</sequence>
<organism evidence="1 2">
    <name type="scientific">Chlorella vulgaris</name>
    <name type="common">Green alga</name>
    <dbReference type="NCBI Taxonomy" id="3077"/>
    <lineage>
        <taxon>Eukaryota</taxon>
        <taxon>Viridiplantae</taxon>
        <taxon>Chlorophyta</taxon>
        <taxon>core chlorophytes</taxon>
        <taxon>Trebouxiophyceae</taxon>
        <taxon>Chlorellales</taxon>
        <taxon>Chlorellaceae</taxon>
        <taxon>Chlorella clade</taxon>
        <taxon>Chlorella</taxon>
    </lineage>
</organism>